<keyword evidence="2" id="KW-1185">Reference proteome</keyword>
<proteinExistence type="predicted"/>
<sequence length="285" mass="31533">MGHHPMRYTRYEAHGVDIESETAGVGRDTLSSSPEISLWSDSQPSSMDMAQHFVDSQVQDTAAKREVIDCGNEPQAYHTINVHGYGPDHNHSGMPIMMPDPYGHDYDFEEDVDDCPPLDGPDFAHRTAFDEHHSLDDVSAGSSFTSNMSSDDSSVYHVKPTATSFEGSPTFDEEAPQPSLEYGLPVSQQFKHVAMESLSPVVQGDALGLQVPEMWHQPPELPGRLMDHLSILSIQGLHGYPTFGHSLSYMDGKAKQEAAAYNYVAHEVASLLPGQRKKRNELFDF</sequence>
<evidence type="ECO:0000313" key="1">
    <source>
        <dbReference type="EMBL" id="KAI6781786.1"/>
    </source>
</evidence>
<name>A0A9P9Y1V3_9HYPO</name>
<dbReference type="OrthoDB" id="10295510at2759"/>
<protein>
    <submittedName>
        <fullName evidence="1">Uncharacterized protein</fullName>
    </submittedName>
</protein>
<dbReference type="EMBL" id="JAGIXG020000018">
    <property type="protein sequence ID" value="KAI6781786.1"/>
    <property type="molecule type" value="Genomic_DNA"/>
</dbReference>
<dbReference type="GeneID" id="75831438"/>
<reference evidence="1" key="1">
    <citation type="journal article" date="2021" name="J Fungi (Basel)">
        <title>Genomic and Metabolomic Analyses of the Marine Fungus Emericellopsis cladophorae: Insights into Saltwater Adaptability Mechanisms and Its Biosynthetic Potential.</title>
        <authorList>
            <person name="Goncalves M.F.M."/>
            <person name="Hilario S."/>
            <person name="Van de Peer Y."/>
            <person name="Esteves A.C."/>
            <person name="Alves A."/>
        </authorList>
    </citation>
    <scope>NUCLEOTIDE SEQUENCE</scope>
    <source>
        <strain evidence="1">MUM 19.33</strain>
    </source>
</reference>
<evidence type="ECO:0000313" key="2">
    <source>
        <dbReference type="Proteomes" id="UP001055219"/>
    </source>
</evidence>
<dbReference type="AlphaFoldDB" id="A0A9P9Y1V3"/>
<comment type="caution">
    <text evidence="1">The sequence shown here is derived from an EMBL/GenBank/DDBJ whole genome shotgun (WGS) entry which is preliminary data.</text>
</comment>
<gene>
    <name evidence="1" type="ORF">J7T54_004952</name>
</gene>
<organism evidence="1 2">
    <name type="scientific">Emericellopsis cladophorae</name>
    <dbReference type="NCBI Taxonomy" id="2686198"/>
    <lineage>
        <taxon>Eukaryota</taxon>
        <taxon>Fungi</taxon>
        <taxon>Dikarya</taxon>
        <taxon>Ascomycota</taxon>
        <taxon>Pezizomycotina</taxon>
        <taxon>Sordariomycetes</taxon>
        <taxon>Hypocreomycetidae</taxon>
        <taxon>Hypocreales</taxon>
        <taxon>Bionectriaceae</taxon>
        <taxon>Emericellopsis</taxon>
    </lineage>
</organism>
<accession>A0A9P9Y1V3</accession>
<reference evidence="1" key="2">
    <citation type="submission" date="2022-07" db="EMBL/GenBank/DDBJ databases">
        <authorList>
            <person name="Goncalves M.F.M."/>
            <person name="Hilario S."/>
            <person name="Van De Peer Y."/>
            <person name="Esteves A.C."/>
            <person name="Alves A."/>
        </authorList>
    </citation>
    <scope>NUCLEOTIDE SEQUENCE</scope>
    <source>
        <strain evidence="1">MUM 19.33</strain>
    </source>
</reference>
<dbReference type="Proteomes" id="UP001055219">
    <property type="component" value="Unassembled WGS sequence"/>
</dbReference>
<dbReference type="RefSeq" id="XP_051362642.1">
    <property type="nucleotide sequence ID" value="XM_051505993.1"/>
</dbReference>